<evidence type="ECO:0000256" key="16">
    <source>
        <dbReference type="PIRSR" id="PIRSR600823-2"/>
    </source>
</evidence>
<comment type="catalytic activity">
    <reaction evidence="1 20">
        <text>2 a phenolic donor + H2O2 = 2 a phenolic radical donor + 2 H2O</text>
        <dbReference type="Rhea" id="RHEA:56136"/>
        <dbReference type="ChEBI" id="CHEBI:15377"/>
        <dbReference type="ChEBI" id="CHEBI:16240"/>
        <dbReference type="ChEBI" id="CHEBI:139520"/>
        <dbReference type="ChEBI" id="CHEBI:139521"/>
        <dbReference type="EC" id="1.11.1.7"/>
    </reaction>
</comment>
<dbReference type="CDD" id="cd00693">
    <property type="entry name" value="secretory_peroxidase"/>
    <property type="match status" value="1"/>
</dbReference>
<dbReference type="PRINTS" id="PR00461">
    <property type="entry name" value="PLPEROXIDASE"/>
</dbReference>
<keyword evidence="13" id="KW-0325">Glycoprotein</keyword>
<keyword evidence="23" id="KW-1185">Reference proteome</keyword>
<feature type="site" description="Transition state stabilizer" evidence="18">
    <location>
        <position position="62"/>
    </location>
</feature>
<organism evidence="22 23">
    <name type="scientific">Rhynchospora breviuscula</name>
    <dbReference type="NCBI Taxonomy" id="2022672"/>
    <lineage>
        <taxon>Eukaryota</taxon>
        <taxon>Viridiplantae</taxon>
        <taxon>Streptophyta</taxon>
        <taxon>Embryophyta</taxon>
        <taxon>Tracheophyta</taxon>
        <taxon>Spermatophyta</taxon>
        <taxon>Magnoliopsida</taxon>
        <taxon>Liliopsida</taxon>
        <taxon>Poales</taxon>
        <taxon>Cyperaceae</taxon>
        <taxon>Cyperoideae</taxon>
        <taxon>Rhynchosporeae</taxon>
        <taxon>Rhynchospora</taxon>
    </lineage>
</organism>
<keyword evidence="6 20" id="KW-0349">Heme</keyword>
<evidence type="ECO:0000256" key="3">
    <source>
        <dbReference type="ARBA" id="ARBA00006873"/>
    </source>
</evidence>
<feature type="domain" description="Plant heme peroxidase family profile" evidence="21">
    <location>
        <begin position="25"/>
        <end position="326"/>
    </location>
</feature>
<dbReference type="GO" id="GO:0020037">
    <property type="term" value="F:heme binding"/>
    <property type="evidence" value="ECO:0007669"/>
    <property type="project" value="UniProtKB-UniRule"/>
</dbReference>
<evidence type="ECO:0000256" key="9">
    <source>
        <dbReference type="ARBA" id="ARBA00022837"/>
    </source>
</evidence>
<keyword evidence="11 17" id="KW-0408">Iron</keyword>
<proteinExistence type="inferred from homology"/>
<keyword evidence="8 20" id="KW-0732">Signal</keyword>
<comment type="cofactor">
    <cofactor evidence="17 20">
        <name>heme b</name>
        <dbReference type="ChEBI" id="CHEBI:60344"/>
    </cofactor>
    <text evidence="17 20">Binds 1 heme b (iron(II)-protoporphyrin IX) group per subunit.</text>
</comment>
<dbReference type="InterPro" id="IPR000823">
    <property type="entry name" value="Peroxidase_pln"/>
</dbReference>
<dbReference type="PROSITE" id="PS00435">
    <property type="entry name" value="PEROXIDASE_1"/>
    <property type="match status" value="1"/>
</dbReference>
<keyword evidence="9 17" id="KW-0106">Calcium</keyword>
<feature type="disulfide bond" evidence="19">
    <location>
        <begin position="120"/>
        <end position="322"/>
    </location>
</feature>
<comment type="caution">
    <text evidence="22">The sequence shown here is derived from an EMBL/GenBank/DDBJ whole genome shotgun (WGS) entry which is preliminary data.</text>
</comment>
<feature type="chain" id="PRO_5040528469" description="Peroxidase" evidence="20">
    <location>
        <begin position="25"/>
        <end position="326"/>
    </location>
</feature>
<keyword evidence="4 20" id="KW-0964">Secreted</keyword>
<evidence type="ECO:0000256" key="18">
    <source>
        <dbReference type="PIRSR" id="PIRSR600823-4"/>
    </source>
</evidence>
<keyword evidence="7 17" id="KW-0479">Metal-binding</keyword>
<dbReference type="EMBL" id="JAMQYH010000002">
    <property type="protein sequence ID" value="KAJ1698451.1"/>
    <property type="molecule type" value="Genomic_DNA"/>
</dbReference>
<feature type="binding site" evidence="17">
    <location>
        <position position="253"/>
    </location>
    <ligand>
        <name>Ca(2+)</name>
        <dbReference type="ChEBI" id="CHEBI:29108"/>
        <label>2</label>
    </ligand>
</feature>
<dbReference type="Gene3D" id="1.10.420.10">
    <property type="entry name" value="Peroxidase, domain 2"/>
    <property type="match status" value="1"/>
</dbReference>
<feature type="binding site" evidence="17">
    <location>
        <position position="74"/>
    </location>
    <ligand>
        <name>Ca(2+)</name>
        <dbReference type="ChEBI" id="CHEBI:29108"/>
        <label>1</label>
    </ligand>
</feature>
<evidence type="ECO:0000256" key="14">
    <source>
        <dbReference type="ARBA" id="ARBA00023324"/>
    </source>
</evidence>
<evidence type="ECO:0000256" key="4">
    <source>
        <dbReference type="ARBA" id="ARBA00022525"/>
    </source>
</evidence>
<dbReference type="InterPro" id="IPR019793">
    <property type="entry name" value="Peroxidases_heam-ligand_BS"/>
</dbReference>
<comment type="function">
    <text evidence="2">Removal of H(2)O(2), oxidation of toxic reductants, biosynthesis and degradation of lignin, suberization, auxin catabolism, response to environmental stresses such as wounding, pathogen attack and oxidative stress. These functions might be dependent on each isozyme/isoform in each plant tissue.</text>
</comment>
<keyword evidence="12 19" id="KW-1015">Disulfide bond</keyword>
<feature type="active site" description="Proton acceptor" evidence="15">
    <location>
        <position position="66"/>
    </location>
</feature>
<keyword evidence="10 20" id="KW-0560">Oxidoreductase</keyword>
<gene>
    <name evidence="22" type="ORF">LUZ63_006963</name>
</gene>
<evidence type="ECO:0000256" key="1">
    <source>
        <dbReference type="ARBA" id="ARBA00000189"/>
    </source>
</evidence>
<keyword evidence="5 20" id="KW-0575">Peroxidase</keyword>
<dbReference type="GO" id="GO:0046872">
    <property type="term" value="F:metal ion binding"/>
    <property type="evidence" value="ECO:0007669"/>
    <property type="project" value="UniProtKB-UniRule"/>
</dbReference>
<feature type="disulfide bond" evidence="19">
    <location>
        <begin position="35"/>
        <end position="114"/>
    </location>
</feature>
<keyword evidence="14 20" id="KW-0376">Hydrogen peroxide</keyword>
<dbReference type="GO" id="GO:0042744">
    <property type="term" value="P:hydrogen peroxide catabolic process"/>
    <property type="evidence" value="ECO:0007669"/>
    <property type="project" value="UniProtKB-KW"/>
</dbReference>
<reference evidence="22" key="1">
    <citation type="journal article" date="2022" name="Cell">
        <title>Repeat-based holocentromeres influence genome architecture and karyotype evolution.</title>
        <authorList>
            <person name="Hofstatter P.G."/>
            <person name="Thangavel G."/>
            <person name="Lux T."/>
            <person name="Neumann P."/>
            <person name="Vondrak T."/>
            <person name="Novak P."/>
            <person name="Zhang M."/>
            <person name="Costa L."/>
            <person name="Castellani M."/>
            <person name="Scott A."/>
            <person name="Toegelov H."/>
            <person name="Fuchs J."/>
            <person name="Mata-Sucre Y."/>
            <person name="Dias Y."/>
            <person name="Vanzela A.L.L."/>
            <person name="Huettel B."/>
            <person name="Almeida C.C.S."/>
            <person name="Simkova H."/>
            <person name="Souza G."/>
            <person name="Pedrosa-Harand A."/>
            <person name="Macas J."/>
            <person name="Mayer K.F.X."/>
            <person name="Houben A."/>
            <person name="Marques A."/>
        </authorList>
    </citation>
    <scope>NUCLEOTIDE SEQUENCE</scope>
    <source>
        <strain evidence="22">RhyBre1mFocal</strain>
    </source>
</reference>
<evidence type="ECO:0000256" key="10">
    <source>
        <dbReference type="ARBA" id="ARBA00023002"/>
    </source>
</evidence>
<feature type="signal peptide" evidence="20">
    <location>
        <begin position="1"/>
        <end position="24"/>
    </location>
</feature>
<feature type="binding site" evidence="16">
    <location>
        <position position="161"/>
    </location>
    <ligand>
        <name>substrate</name>
    </ligand>
</feature>
<dbReference type="EC" id="1.11.1.7" evidence="20"/>
<evidence type="ECO:0000256" key="12">
    <source>
        <dbReference type="ARBA" id="ARBA00023157"/>
    </source>
</evidence>
<dbReference type="InterPro" id="IPR019794">
    <property type="entry name" value="Peroxidases_AS"/>
</dbReference>
<feature type="binding site" evidence="17">
    <location>
        <position position="192"/>
    </location>
    <ligand>
        <name>Ca(2+)</name>
        <dbReference type="ChEBI" id="CHEBI:29108"/>
        <label>2</label>
    </ligand>
</feature>
<dbReference type="PROSITE" id="PS50873">
    <property type="entry name" value="PEROXIDASE_4"/>
    <property type="match status" value="1"/>
</dbReference>
<dbReference type="InterPro" id="IPR010255">
    <property type="entry name" value="Haem_peroxidase_sf"/>
</dbReference>
<evidence type="ECO:0000256" key="13">
    <source>
        <dbReference type="ARBA" id="ARBA00023180"/>
    </source>
</evidence>
<protein>
    <recommendedName>
        <fullName evidence="20">Peroxidase</fullName>
        <ecNumber evidence="20">1.11.1.7</ecNumber>
    </recommendedName>
</protein>
<dbReference type="OrthoDB" id="619911at2759"/>
<dbReference type="GO" id="GO:0140825">
    <property type="term" value="F:lactoperoxidase activity"/>
    <property type="evidence" value="ECO:0007669"/>
    <property type="project" value="UniProtKB-EC"/>
</dbReference>
<feature type="disulfide bond" evidence="19">
    <location>
        <begin position="198"/>
        <end position="233"/>
    </location>
</feature>
<dbReference type="GO" id="GO:0005576">
    <property type="term" value="C:extracellular region"/>
    <property type="evidence" value="ECO:0007669"/>
    <property type="project" value="UniProtKB-SubCell"/>
</dbReference>
<dbReference type="SUPFAM" id="SSF48113">
    <property type="entry name" value="Heme-dependent peroxidases"/>
    <property type="match status" value="1"/>
</dbReference>
<comment type="similarity">
    <text evidence="20">Belongs to the peroxidase family. Classical plant (class III) peroxidase subfamily.</text>
</comment>
<feature type="disulfide bond" evidence="19">
    <location>
        <begin position="68"/>
        <end position="73"/>
    </location>
</feature>
<evidence type="ECO:0000256" key="20">
    <source>
        <dbReference type="RuleBase" id="RU362060"/>
    </source>
</evidence>
<evidence type="ECO:0000256" key="2">
    <source>
        <dbReference type="ARBA" id="ARBA00002322"/>
    </source>
</evidence>
<feature type="binding site" evidence="17">
    <location>
        <position position="67"/>
    </location>
    <ligand>
        <name>Ca(2+)</name>
        <dbReference type="ChEBI" id="CHEBI:29108"/>
        <label>1</label>
    </ligand>
</feature>
<feature type="binding site" description="axial binding residue" evidence="17">
    <location>
        <position position="191"/>
    </location>
    <ligand>
        <name>heme b</name>
        <dbReference type="ChEBI" id="CHEBI:60344"/>
    </ligand>
    <ligandPart>
        <name>Fe</name>
        <dbReference type="ChEBI" id="CHEBI:18248"/>
    </ligandPart>
</feature>
<dbReference type="InterPro" id="IPR002016">
    <property type="entry name" value="Haem_peroxidase"/>
</dbReference>
<dbReference type="FunFam" id="1.10.420.10:FF:000008">
    <property type="entry name" value="Peroxidase"/>
    <property type="match status" value="1"/>
</dbReference>
<evidence type="ECO:0000256" key="8">
    <source>
        <dbReference type="ARBA" id="ARBA00022729"/>
    </source>
</evidence>
<comment type="similarity">
    <text evidence="3">Belongs to the peroxidase family. Ascorbate peroxidase subfamily.</text>
</comment>
<feature type="binding site" evidence="17">
    <location>
        <position position="70"/>
    </location>
    <ligand>
        <name>Ca(2+)</name>
        <dbReference type="ChEBI" id="CHEBI:29108"/>
        <label>1</label>
    </ligand>
</feature>
<dbReference type="Gene3D" id="1.10.520.10">
    <property type="match status" value="1"/>
</dbReference>
<evidence type="ECO:0000256" key="19">
    <source>
        <dbReference type="PIRSR" id="PIRSR600823-5"/>
    </source>
</evidence>
<name>A0A9Q0CQS4_9POAL</name>
<dbReference type="PROSITE" id="PS00436">
    <property type="entry name" value="PEROXIDASE_2"/>
    <property type="match status" value="1"/>
</dbReference>
<dbReference type="AlphaFoldDB" id="A0A9Q0CQS4"/>
<dbReference type="PRINTS" id="PR00458">
    <property type="entry name" value="PEROXIDASE"/>
</dbReference>
<evidence type="ECO:0000256" key="17">
    <source>
        <dbReference type="PIRSR" id="PIRSR600823-3"/>
    </source>
</evidence>
<dbReference type="Pfam" id="PF00141">
    <property type="entry name" value="peroxidase"/>
    <property type="match status" value="1"/>
</dbReference>
<evidence type="ECO:0000256" key="15">
    <source>
        <dbReference type="PIRSR" id="PIRSR600823-1"/>
    </source>
</evidence>
<evidence type="ECO:0000256" key="6">
    <source>
        <dbReference type="ARBA" id="ARBA00022617"/>
    </source>
</evidence>
<evidence type="ECO:0000256" key="11">
    <source>
        <dbReference type="ARBA" id="ARBA00023004"/>
    </source>
</evidence>
<evidence type="ECO:0000313" key="23">
    <source>
        <dbReference type="Proteomes" id="UP001151287"/>
    </source>
</evidence>
<feature type="binding site" evidence="17">
    <location>
        <position position="76"/>
    </location>
    <ligand>
        <name>Ca(2+)</name>
        <dbReference type="ChEBI" id="CHEBI:29108"/>
        <label>1</label>
    </ligand>
</feature>
<dbReference type="InterPro" id="IPR033905">
    <property type="entry name" value="Secretory_peroxidase"/>
</dbReference>
<evidence type="ECO:0000256" key="5">
    <source>
        <dbReference type="ARBA" id="ARBA00022559"/>
    </source>
</evidence>
<sequence>MASRALFLCSLQVAFVILFGFAEAQLQLNFYSKTCPNVEDIVRKEMSEILSIAPSLAGPILRMHFHDCFVRGCDGSVLIDSTKNNTAEKDAPPNQTLRGFNALERIKRKLEKACPDTVSCADLLAIAARDAVLLSKGPTWPVWLGRRDGRISIAKETKQLPPPTANFTQLTQMFGAKRLSIKDLVVLSAGHTIGTSHCQSFSDRLYNFTGKVNLNDIDPLLDTQYISRLRTRCTLTDNTTLVEMDPGSFKTFDTSYYKLVAKGRGLLHSDASLLANSFTKDYVFKHANGLQSEFFQDFAASMINMGNVEVLTGNQGEIRKKCYVVN</sequence>
<evidence type="ECO:0000259" key="21">
    <source>
        <dbReference type="PROSITE" id="PS50873"/>
    </source>
</evidence>
<dbReference type="PANTHER" id="PTHR31235">
    <property type="entry name" value="PEROXIDASE 25-RELATED"/>
    <property type="match status" value="1"/>
</dbReference>
<feature type="binding site" evidence="17">
    <location>
        <position position="72"/>
    </location>
    <ligand>
        <name>Ca(2+)</name>
        <dbReference type="ChEBI" id="CHEBI:29108"/>
        <label>1</label>
    </ligand>
</feature>
<dbReference type="GO" id="GO:0006979">
    <property type="term" value="P:response to oxidative stress"/>
    <property type="evidence" value="ECO:0007669"/>
    <property type="project" value="UniProtKB-UniRule"/>
</dbReference>
<accession>A0A9Q0CQS4</accession>
<feature type="binding site" evidence="17">
    <location>
        <position position="88"/>
    </location>
    <ligand>
        <name>Ca(2+)</name>
        <dbReference type="ChEBI" id="CHEBI:29108"/>
        <label>1</label>
    </ligand>
</feature>
<feature type="binding site" evidence="17">
    <location>
        <position position="245"/>
    </location>
    <ligand>
        <name>Ca(2+)</name>
        <dbReference type="ChEBI" id="CHEBI:29108"/>
        <label>2</label>
    </ligand>
</feature>
<dbReference type="FunFam" id="1.10.520.10:FF:000001">
    <property type="entry name" value="Peroxidase"/>
    <property type="match status" value="1"/>
</dbReference>
<comment type="subcellular location">
    <subcellularLocation>
        <location evidence="20">Secreted</location>
    </subcellularLocation>
</comment>
<evidence type="ECO:0000256" key="7">
    <source>
        <dbReference type="ARBA" id="ARBA00022723"/>
    </source>
</evidence>
<evidence type="ECO:0000313" key="22">
    <source>
        <dbReference type="EMBL" id="KAJ1698451.1"/>
    </source>
</evidence>
<comment type="cofactor">
    <cofactor evidence="17 20">
        <name>Ca(2+)</name>
        <dbReference type="ChEBI" id="CHEBI:29108"/>
    </cofactor>
    <text evidence="17 20">Binds 2 calcium ions per subunit.</text>
</comment>
<dbReference type="Proteomes" id="UP001151287">
    <property type="component" value="Unassembled WGS sequence"/>
</dbReference>